<evidence type="ECO:0000313" key="2">
    <source>
        <dbReference type="EMBL" id="KKK93330.1"/>
    </source>
</evidence>
<dbReference type="Pfam" id="PF01844">
    <property type="entry name" value="HNH"/>
    <property type="match status" value="1"/>
</dbReference>
<dbReference type="InterPro" id="IPR003615">
    <property type="entry name" value="HNH_nuc"/>
</dbReference>
<dbReference type="GO" id="GO:0008270">
    <property type="term" value="F:zinc ion binding"/>
    <property type="evidence" value="ECO:0007669"/>
    <property type="project" value="InterPro"/>
</dbReference>
<gene>
    <name evidence="2" type="ORF">LCGC14_2693950</name>
</gene>
<proteinExistence type="predicted"/>
<reference evidence="2" key="1">
    <citation type="journal article" date="2015" name="Nature">
        <title>Complex archaea that bridge the gap between prokaryotes and eukaryotes.</title>
        <authorList>
            <person name="Spang A."/>
            <person name="Saw J.H."/>
            <person name="Jorgensen S.L."/>
            <person name="Zaremba-Niedzwiedzka K."/>
            <person name="Martijn J."/>
            <person name="Lind A.E."/>
            <person name="van Eijk R."/>
            <person name="Schleper C."/>
            <person name="Guy L."/>
            <person name="Ettema T.J."/>
        </authorList>
    </citation>
    <scope>NUCLEOTIDE SEQUENCE</scope>
</reference>
<sequence>MRTVKTIIASCKKLYIEIIWLRDEGLCQWCHGEKGPAEQVHHIIERSLSAYLFYDLLNLILLCKKCHCKYGHDKAAGIYWFEHAFPARWEYLHSPICDEMGRKMPRRNIIKRSWKKQDYEEIEIVLKEKLSELKGGV</sequence>
<dbReference type="GO" id="GO:0004519">
    <property type="term" value="F:endonuclease activity"/>
    <property type="evidence" value="ECO:0007669"/>
    <property type="project" value="InterPro"/>
</dbReference>
<accession>A0A0F9A576</accession>
<dbReference type="Gene3D" id="1.10.30.50">
    <property type="match status" value="1"/>
</dbReference>
<feature type="domain" description="HNH" evidence="1">
    <location>
        <begin position="27"/>
        <end position="72"/>
    </location>
</feature>
<name>A0A0F9A576_9ZZZZ</name>
<dbReference type="CDD" id="cd00085">
    <property type="entry name" value="HNHc"/>
    <property type="match status" value="1"/>
</dbReference>
<dbReference type="GO" id="GO:0003676">
    <property type="term" value="F:nucleic acid binding"/>
    <property type="evidence" value="ECO:0007669"/>
    <property type="project" value="InterPro"/>
</dbReference>
<organism evidence="2">
    <name type="scientific">marine sediment metagenome</name>
    <dbReference type="NCBI Taxonomy" id="412755"/>
    <lineage>
        <taxon>unclassified sequences</taxon>
        <taxon>metagenomes</taxon>
        <taxon>ecological metagenomes</taxon>
    </lineage>
</organism>
<evidence type="ECO:0000259" key="1">
    <source>
        <dbReference type="Pfam" id="PF01844"/>
    </source>
</evidence>
<dbReference type="EMBL" id="LAZR01047821">
    <property type="protein sequence ID" value="KKK93330.1"/>
    <property type="molecule type" value="Genomic_DNA"/>
</dbReference>
<dbReference type="AlphaFoldDB" id="A0A0F9A576"/>
<comment type="caution">
    <text evidence="2">The sequence shown here is derived from an EMBL/GenBank/DDBJ whole genome shotgun (WGS) entry which is preliminary data.</text>
</comment>
<protein>
    <recommendedName>
        <fullName evidence="1">HNH domain-containing protein</fullName>
    </recommendedName>
</protein>
<dbReference type="InterPro" id="IPR002711">
    <property type="entry name" value="HNH"/>
</dbReference>